<evidence type="ECO:0000313" key="3">
    <source>
        <dbReference type="Proteomes" id="UP000294003"/>
    </source>
</evidence>
<name>A0ABY0HFB6_9PEZI</name>
<sequence length="312" mass="34045">MAARLATFLMIYRNLPILSQAVLNRHESLAANLGAKLMGPRISRAMESIFDGQIKTTPPQSTFSGDSITWFDIVEFAKTKPNEFTLTNTPTGSRSCQFSLKGIKVEISEDDWKVIISGAVDGFILAPRQIYEEDEVAELVTLRVVKERLGVASGSGFQPINQFRLQANRDSDLYADLLQQVLTPALPSGHRSSSASSLNALTMAKASLTIMPQQPSGSRPSGVNSAVRDSDEENRALVTPKIEKLESGTPIQPHGKCGWKALTEEEMARLKDEASRECGGDGDESRAFGSGSQTGPYDPVRIRSWPTETTRV</sequence>
<gene>
    <name evidence="2" type="ORF">DL762_001805</name>
</gene>
<reference evidence="2 3" key="1">
    <citation type="submission" date="2018-06" db="EMBL/GenBank/DDBJ databases">
        <title>Complete Genomes of Monosporascus.</title>
        <authorList>
            <person name="Robinson A.J."/>
            <person name="Natvig D.O."/>
        </authorList>
    </citation>
    <scope>NUCLEOTIDE SEQUENCE [LARGE SCALE GENOMIC DNA]</scope>
    <source>
        <strain evidence="2 3">CBS 609.92</strain>
    </source>
</reference>
<feature type="compositionally biased region" description="Basic and acidic residues" evidence="1">
    <location>
        <begin position="268"/>
        <end position="286"/>
    </location>
</feature>
<evidence type="ECO:0000256" key="1">
    <source>
        <dbReference type="SAM" id="MobiDB-lite"/>
    </source>
</evidence>
<proteinExistence type="predicted"/>
<feature type="compositionally biased region" description="Polar residues" evidence="1">
    <location>
        <begin position="210"/>
        <end position="224"/>
    </location>
</feature>
<feature type="region of interest" description="Disordered" evidence="1">
    <location>
        <begin position="210"/>
        <end position="234"/>
    </location>
</feature>
<dbReference type="EMBL" id="QJNS01000031">
    <property type="protein sequence ID" value="RYO92147.1"/>
    <property type="molecule type" value="Genomic_DNA"/>
</dbReference>
<organism evidence="2 3">
    <name type="scientific">Monosporascus cannonballus</name>
    <dbReference type="NCBI Taxonomy" id="155416"/>
    <lineage>
        <taxon>Eukaryota</taxon>
        <taxon>Fungi</taxon>
        <taxon>Dikarya</taxon>
        <taxon>Ascomycota</taxon>
        <taxon>Pezizomycotina</taxon>
        <taxon>Sordariomycetes</taxon>
        <taxon>Xylariomycetidae</taxon>
        <taxon>Xylariales</taxon>
        <taxon>Xylariales incertae sedis</taxon>
        <taxon>Monosporascus</taxon>
    </lineage>
</organism>
<evidence type="ECO:0000313" key="2">
    <source>
        <dbReference type="EMBL" id="RYO92147.1"/>
    </source>
</evidence>
<dbReference type="Proteomes" id="UP000294003">
    <property type="component" value="Unassembled WGS sequence"/>
</dbReference>
<keyword evidence="3" id="KW-1185">Reference proteome</keyword>
<protein>
    <submittedName>
        <fullName evidence="2">Uncharacterized protein</fullName>
    </submittedName>
</protein>
<accession>A0ABY0HFB6</accession>
<feature type="region of interest" description="Disordered" evidence="1">
    <location>
        <begin position="268"/>
        <end position="312"/>
    </location>
</feature>
<comment type="caution">
    <text evidence="2">The sequence shown here is derived from an EMBL/GenBank/DDBJ whole genome shotgun (WGS) entry which is preliminary data.</text>
</comment>